<dbReference type="GO" id="GO:0004519">
    <property type="term" value="F:endonuclease activity"/>
    <property type="evidence" value="ECO:0007669"/>
    <property type="project" value="UniProtKB-KW"/>
</dbReference>
<comment type="subcellular location">
    <subcellularLocation>
        <location evidence="1">Secreted</location>
    </subcellularLocation>
</comment>
<feature type="domain" description="Ribonuclease A-domain" evidence="10">
    <location>
        <begin position="25"/>
        <end position="133"/>
    </location>
</feature>
<keyword evidence="12" id="KW-1185">Reference proteome</keyword>
<dbReference type="GO" id="GO:0050830">
    <property type="term" value="P:defense response to Gram-positive bacterium"/>
    <property type="evidence" value="ECO:0007669"/>
    <property type="project" value="TreeGrafter"/>
</dbReference>
<evidence type="ECO:0000313" key="12">
    <source>
        <dbReference type="Proteomes" id="UP000677803"/>
    </source>
</evidence>
<keyword evidence="7" id="KW-1015">Disulfide bond</keyword>
<evidence type="ECO:0000256" key="3">
    <source>
        <dbReference type="ARBA" id="ARBA00022525"/>
    </source>
</evidence>
<evidence type="ECO:0000259" key="10">
    <source>
        <dbReference type="SMART" id="SM00092"/>
    </source>
</evidence>
<dbReference type="AlphaFoldDB" id="A0A8S4BGY4"/>
<evidence type="ECO:0000313" key="11">
    <source>
        <dbReference type="EMBL" id="CAG5989160.1"/>
    </source>
</evidence>
<evidence type="ECO:0000256" key="9">
    <source>
        <dbReference type="SAM" id="SignalP"/>
    </source>
</evidence>
<dbReference type="PANTHER" id="PTHR11437:SF10">
    <property type="entry name" value="ANGIOGENIN-RELATED"/>
    <property type="match status" value="1"/>
</dbReference>
<protein>
    <submittedName>
        <fullName evidence="11">(Atlantic silverside) hypothetical protein</fullName>
    </submittedName>
</protein>
<dbReference type="SUPFAM" id="SSF54076">
    <property type="entry name" value="RNase A-like"/>
    <property type="match status" value="2"/>
</dbReference>
<name>A0A8S4BGY4_9TELE</name>
<dbReference type="InterPro" id="IPR036816">
    <property type="entry name" value="RNaseA-like_dom_sf"/>
</dbReference>
<evidence type="ECO:0000256" key="6">
    <source>
        <dbReference type="ARBA" id="ARBA00022801"/>
    </source>
</evidence>
<evidence type="ECO:0000256" key="4">
    <source>
        <dbReference type="ARBA" id="ARBA00022722"/>
    </source>
</evidence>
<dbReference type="GO" id="GO:0004540">
    <property type="term" value="F:RNA nuclease activity"/>
    <property type="evidence" value="ECO:0007669"/>
    <property type="project" value="TreeGrafter"/>
</dbReference>
<dbReference type="PANTHER" id="PTHR11437">
    <property type="entry name" value="RIBONUCLEASE"/>
    <property type="match status" value="1"/>
</dbReference>
<dbReference type="Gene3D" id="3.10.130.10">
    <property type="entry name" value="Ribonuclease A-like domain"/>
    <property type="match status" value="2"/>
</dbReference>
<dbReference type="SMART" id="SM00092">
    <property type="entry name" value="RNAse_Pc"/>
    <property type="match status" value="2"/>
</dbReference>
<evidence type="ECO:0000256" key="7">
    <source>
        <dbReference type="ARBA" id="ARBA00023157"/>
    </source>
</evidence>
<proteinExistence type="inferred from homology"/>
<evidence type="ECO:0000256" key="1">
    <source>
        <dbReference type="ARBA" id="ARBA00004613"/>
    </source>
</evidence>
<dbReference type="Proteomes" id="UP000677803">
    <property type="component" value="Unassembled WGS sequence"/>
</dbReference>
<dbReference type="GO" id="GO:0016787">
    <property type="term" value="F:hydrolase activity"/>
    <property type="evidence" value="ECO:0007669"/>
    <property type="project" value="UniProtKB-KW"/>
</dbReference>
<organism evidence="11 12">
    <name type="scientific">Menidia menidia</name>
    <name type="common">Atlantic silverside</name>
    <dbReference type="NCBI Taxonomy" id="238744"/>
    <lineage>
        <taxon>Eukaryota</taxon>
        <taxon>Metazoa</taxon>
        <taxon>Chordata</taxon>
        <taxon>Craniata</taxon>
        <taxon>Vertebrata</taxon>
        <taxon>Euteleostomi</taxon>
        <taxon>Actinopterygii</taxon>
        <taxon>Neopterygii</taxon>
        <taxon>Teleostei</taxon>
        <taxon>Neoteleostei</taxon>
        <taxon>Acanthomorphata</taxon>
        <taxon>Ovalentaria</taxon>
        <taxon>Atherinomorphae</taxon>
        <taxon>Atheriniformes</taxon>
        <taxon>Atherinopsidae</taxon>
        <taxon>Menidiinae</taxon>
        <taxon>Menidia</taxon>
    </lineage>
</organism>
<dbReference type="EMBL" id="CAJRST010036666">
    <property type="protein sequence ID" value="CAG5989160.1"/>
    <property type="molecule type" value="Genomic_DNA"/>
</dbReference>
<dbReference type="InterPro" id="IPR001427">
    <property type="entry name" value="RNaseA"/>
</dbReference>
<feature type="chain" id="PRO_5035823799" evidence="9">
    <location>
        <begin position="16"/>
        <end position="260"/>
    </location>
</feature>
<evidence type="ECO:0000256" key="5">
    <source>
        <dbReference type="ARBA" id="ARBA00022759"/>
    </source>
</evidence>
<keyword evidence="3" id="KW-0964">Secreted</keyword>
<reference evidence="11" key="1">
    <citation type="submission" date="2021-05" db="EMBL/GenBank/DDBJ databases">
        <authorList>
            <person name="Tigano A."/>
        </authorList>
    </citation>
    <scope>NUCLEOTIDE SEQUENCE</scope>
</reference>
<keyword evidence="6 8" id="KW-0378">Hydrolase</keyword>
<dbReference type="GO" id="GO:0003676">
    <property type="term" value="F:nucleic acid binding"/>
    <property type="evidence" value="ECO:0007669"/>
    <property type="project" value="InterPro"/>
</dbReference>
<comment type="similarity">
    <text evidence="2 8">Belongs to the pancreatic ribonuclease family.</text>
</comment>
<feature type="signal peptide" evidence="9">
    <location>
        <begin position="1"/>
        <end position="15"/>
    </location>
</feature>
<dbReference type="PROSITE" id="PS00127">
    <property type="entry name" value="RNASE_PANCREATIC"/>
    <property type="match status" value="2"/>
</dbReference>
<feature type="domain" description="Ribonuclease A-domain" evidence="10">
    <location>
        <begin position="138"/>
        <end position="255"/>
    </location>
</feature>
<keyword evidence="9" id="KW-0732">Signal</keyword>
<dbReference type="GO" id="GO:0001525">
    <property type="term" value="P:angiogenesis"/>
    <property type="evidence" value="ECO:0007669"/>
    <property type="project" value="TreeGrafter"/>
</dbReference>
<dbReference type="GO" id="GO:0005576">
    <property type="term" value="C:extracellular region"/>
    <property type="evidence" value="ECO:0007669"/>
    <property type="project" value="UniProtKB-SubCell"/>
</dbReference>
<evidence type="ECO:0000256" key="2">
    <source>
        <dbReference type="ARBA" id="ARBA00005600"/>
    </source>
</evidence>
<keyword evidence="5 8" id="KW-0255">Endonuclease</keyword>
<comment type="caution">
    <text evidence="11">The sequence shown here is derived from an EMBL/GenBank/DDBJ whole genome shotgun (WGS) entry which is preliminary data.</text>
</comment>
<dbReference type="Pfam" id="PF00074">
    <property type="entry name" value="RnaseA"/>
    <property type="match status" value="2"/>
</dbReference>
<dbReference type="InterPro" id="IPR023411">
    <property type="entry name" value="RNaseA_AS"/>
</dbReference>
<dbReference type="OrthoDB" id="8573660at2759"/>
<accession>A0A8S4BGY4</accession>
<dbReference type="InterPro" id="IPR023412">
    <property type="entry name" value="RNaseA_domain"/>
</dbReference>
<gene>
    <name evidence="11" type="ORF">MMEN_LOCUS17180</name>
</gene>
<evidence type="ECO:0000256" key="8">
    <source>
        <dbReference type="RuleBase" id="RU000651"/>
    </source>
</evidence>
<dbReference type="GO" id="GO:0050829">
    <property type="term" value="P:defense response to Gram-negative bacterium"/>
    <property type="evidence" value="ECO:0007669"/>
    <property type="project" value="TreeGrafter"/>
</dbReference>
<sequence>MRVLIVFVLLEVVVCTTVFLDKKTTPPGYKTFLKRHVRGTMNVQECDNAMQSINKKIKECKPKNTFILSTKEKVRSICQSDGEPAEENMTKSRERFEIIVCKVKKVGRRVPKFPNCKYTGNQDNKKIIKVQFFWKTDTRARYEKFINQHIKADMTADRCNSVITQKRITITDTNDCKPTNTFIRATTNLVKQICLQAGEPYGTMRKSLLPFDIVVCKLRNEGAKRPRCDYRGQTRTRRIAINCLDGFPVHFDRDIVHFEN</sequence>
<keyword evidence="4 8" id="KW-0540">Nuclease</keyword>